<dbReference type="Pfam" id="PF01370">
    <property type="entry name" value="Epimerase"/>
    <property type="match status" value="1"/>
</dbReference>
<proteinExistence type="evidence at transcript level"/>
<dbReference type="Gramene" id="KGN46242">
    <property type="protein sequence ID" value="KGN46242"/>
    <property type="gene ID" value="Csa_6G077390"/>
</dbReference>
<evidence type="ECO:0000259" key="3">
    <source>
        <dbReference type="Pfam" id="PF01370"/>
    </source>
</evidence>
<dbReference type="EMBL" id="MN868273">
    <property type="protein sequence ID" value="QHJ91612.1"/>
    <property type="molecule type" value="mRNA"/>
</dbReference>
<organism evidence="4 6">
    <name type="scientific">Cucumis sativus</name>
    <name type="common">Cucumber</name>
    <dbReference type="NCBI Taxonomy" id="3659"/>
    <lineage>
        <taxon>Eukaryota</taxon>
        <taxon>Viridiplantae</taxon>
        <taxon>Streptophyta</taxon>
        <taxon>Embryophyta</taxon>
        <taxon>Tracheophyta</taxon>
        <taxon>Spermatophyta</taxon>
        <taxon>Magnoliopsida</taxon>
        <taxon>eudicotyledons</taxon>
        <taxon>Gunneridae</taxon>
        <taxon>Pentapetalae</taxon>
        <taxon>rosids</taxon>
        <taxon>fabids</taxon>
        <taxon>Cucurbitales</taxon>
        <taxon>Cucurbitaceae</taxon>
        <taxon>Benincaseae</taxon>
        <taxon>Cucumis</taxon>
    </lineage>
</organism>
<evidence type="ECO:0000313" key="6">
    <source>
        <dbReference type="Proteomes" id="UP000029981"/>
    </source>
</evidence>
<name>A0A0A0KCW7_CUCSA</name>
<dbReference type="Gene3D" id="3.40.50.720">
    <property type="entry name" value="NAD(P)-binding Rossmann-like Domain"/>
    <property type="match status" value="1"/>
</dbReference>
<evidence type="ECO:0000313" key="5">
    <source>
        <dbReference type="EMBL" id="QHJ91612.1"/>
    </source>
</evidence>
<gene>
    <name evidence="5" type="primary">CCR15</name>
    <name evidence="4" type="ORF">Csa_6G077390</name>
</gene>
<evidence type="ECO:0000256" key="1">
    <source>
        <dbReference type="ARBA" id="ARBA00022857"/>
    </source>
</evidence>
<evidence type="ECO:0000313" key="4">
    <source>
        <dbReference type="EMBL" id="KGN46242.1"/>
    </source>
</evidence>
<reference evidence="4 6" key="1">
    <citation type="journal article" date="2009" name="Nat. Genet.">
        <title>The genome of the cucumber, Cucumis sativus L.</title>
        <authorList>
            <person name="Huang S."/>
            <person name="Li R."/>
            <person name="Zhang Z."/>
            <person name="Li L."/>
            <person name="Gu X."/>
            <person name="Fan W."/>
            <person name="Lucas W.J."/>
            <person name="Wang X."/>
            <person name="Xie B."/>
            <person name="Ni P."/>
            <person name="Ren Y."/>
            <person name="Zhu H."/>
            <person name="Li J."/>
            <person name="Lin K."/>
            <person name="Jin W."/>
            <person name="Fei Z."/>
            <person name="Li G."/>
            <person name="Staub J."/>
            <person name="Kilian A."/>
            <person name="van der Vossen E.A."/>
            <person name="Wu Y."/>
            <person name="Guo J."/>
            <person name="He J."/>
            <person name="Jia Z."/>
            <person name="Ren Y."/>
            <person name="Tian G."/>
            <person name="Lu Y."/>
            <person name="Ruan J."/>
            <person name="Qian W."/>
            <person name="Wang M."/>
            <person name="Huang Q."/>
            <person name="Li B."/>
            <person name="Xuan Z."/>
            <person name="Cao J."/>
            <person name="Asan"/>
            <person name="Wu Z."/>
            <person name="Zhang J."/>
            <person name="Cai Q."/>
            <person name="Bai Y."/>
            <person name="Zhao B."/>
            <person name="Han Y."/>
            <person name="Li Y."/>
            <person name="Li X."/>
            <person name="Wang S."/>
            <person name="Shi Q."/>
            <person name="Liu S."/>
            <person name="Cho W.K."/>
            <person name="Kim J.Y."/>
            <person name="Xu Y."/>
            <person name="Heller-Uszynska K."/>
            <person name="Miao H."/>
            <person name="Cheng Z."/>
            <person name="Zhang S."/>
            <person name="Wu J."/>
            <person name="Yang Y."/>
            <person name="Kang H."/>
            <person name="Li M."/>
            <person name="Liang H."/>
            <person name="Ren X."/>
            <person name="Shi Z."/>
            <person name="Wen M."/>
            <person name="Jian M."/>
            <person name="Yang H."/>
            <person name="Zhang G."/>
            <person name="Yang Z."/>
            <person name="Chen R."/>
            <person name="Liu S."/>
            <person name="Li J."/>
            <person name="Ma L."/>
            <person name="Liu H."/>
            <person name="Zhou Y."/>
            <person name="Zhao J."/>
            <person name="Fang X."/>
            <person name="Li G."/>
            <person name="Fang L."/>
            <person name="Li Y."/>
            <person name="Liu D."/>
            <person name="Zheng H."/>
            <person name="Zhang Y."/>
            <person name="Qin N."/>
            <person name="Li Z."/>
            <person name="Yang G."/>
            <person name="Yang S."/>
            <person name="Bolund L."/>
            <person name="Kristiansen K."/>
            <person name="Zheng H."/>
            <person name="Li S."/>
            <person name="Zhang X."/>
            <person name="Yang H."/>
            <person name="Wang J."/>
            <person name="Sun R."/>
            <person name="Zhang B."/>
            <person name="Jiang S."/>
            <person name="Wang J."/>
            <person name="Du Y."/>
            <person name="Li S."/>
        </authorList>
    </citation>
    <scope>NUCLEOTIDE SEQUENCE [LARGE SCALE GENOMIC DNA]</scope>
    <source>
        <strain evidence="6">cv. 9930</strain>
    </source>
</reference>
<dbReference type="SUPFAM" id="SSF51735">
    <property type="entry name" value="NAD(P)-binding Rossmann-fold domains"/>
    <property type="match status" value="1"/>
</dbReference>
<feature type="domain" description="NAD-dependent epimerase/dehydratase" evidence="3">
    <location>
        <begin position="9"/>
        <end position="103"/>
    </location>
</feature>
<dbReference type="EMBL" id="CM002927">
    <property type="protein sequence ID" value="KGN46242.1"/>
    <property type="molecule type" value="Genomic_DNA"/>
</dbReference>
<dbReference type="GO" id="GO:0016491">
    <property type="term" value="F:oxidoreductase activity"/>
    <property type="evidence" value="ECO:0007669"/>
    <property type="project" value="UniProtKB-KW"/>
</dbReference>
<reference evidence="4" key="2">
    <citation type="journal article" date="2009" name="PLoS ONE">
        <title>An integrated genetic and cytogenetic map of the cucumber genome.</title>
        <authorList>
            <person name="Ren Y."/>
            <person name="Zhang Z."/>
            <person name="Liu J."/>
            <person name="Staub J.E."/>
            <person name="Han Y."/>
            <person name="Cheng Z."/>
            <person name="Li X."/>
            <person name="Lu J."/>
            <person name="Miao H."/>
            <person name="Kang H."/>
            <person name="Xie B."/>
            <person name="Gu X."/>
            <person name="Wang X."/>
            <person name="Du Y."/>
            <person name="Jin W."/>
            <person name="Huang S."/>
        </authorList>
    </citation>
    <scope>NUCLEOTIDE SEQUENCE [LARGE SCALE GENOMIC DNA]</scope>
</reference>
<keyword evidence="1" id="KW-0521">NADP</keyword>
<reference evidence="4" key="5">
    <citation type="submission" date="2014-10" db="EMBL/GenBank/DDBJ databases">
        <authorList>
            <person name="Huang S."/>
            <person name="Zhang Z."/>
            <person name="Lin K."/>
            <person name="Zhou Q."/>
        </authorList>
    </citation>
    <scope>NUCLEOTIDE SEQUENCE</scope>
</reference>
<dbReference type="OMA" id="ANPRYTI"/>
<dbReference type="InterPro" id="IPR050425">
    <property type="entry name" value="NAD(P)_dehydrat-like"/>
</dbReference>
<dbReference type="Proteomes" id="UP000029981">
    <property type="component" value="Chromosome 6"/>
</dbReference>
<reference evidence="4" key="4">
    <citation type="journal article" date="2011" name="BMC Genomics">
        <title>RNA-Seq improves annotation of protein-coding genes in the cucumber genome.</title>
        <authorList>
            <person name="Li Z."/>
            <person name="Zhang Z."/>
            <person name="Yan P."/>
            <person name="Huang S."/>
            <person name="Fei Z."/>
            <person name="Lin K."/>
        </authorList>
    </citation>
    <scope>NUCLEOTIDE SEQUENCE [LARGE SCALE GENOMIC DNA]</scope>
</reference>
<dbReference type="InterPro" id="IPR001509">
    <property type="entry name" value="Epimerase_deHydtase"/>
</dbReference>
<dbReference type="InterPro" id="IPR036291">
    <property type="entry name" value="NAD(P)-bd_dom_sf"/>
</dbReference>
<sequence>MEGGMKGKVCVTGGSGFIGSWLVKRLLEDGYSVTTTVRSDPDSSGDAMEGCIGVFHVATPVDFVDKEDAEVVIRRAVDGTLGILKACLNSRTVRRVVYTSTASAILFCNNSNKMECCGMKVIGVRLIT</sequence>
<evidence type="ECO:0000256" key="2">
    <source>
        <dbReference type="ARBA" id="ARBA00023002"/>
    </source>
</evidence>
<dbReference type="AlphaFoldDB" id="A0A0A0KCW7"/>
<accession>A0A0A0KCW7</accession>
<keyword evidence="2" id="KW-0560">Oxidoreductase</keyword>
<reference evidence="5" key="6">
    <citation type="journal article" date="2019" name="J. ISSAAS">
        <title>Benzaldehyde Synthases Are Encoded by Cinnamoyl-CoA Reductase Genes in Cucumber (Cucumis sativus L.).</title>
        <authorList>
            <person name="Liu B."/>
            <person name="Wei G."/>
            <person name="Hu Z."/>
            <person name="Wang G."/>
        </authorList>
    </citation>
    <scope>NUCLEOTIDE SEQUENCE</scope>
</reference>
<dbReference type="PANTHER" id="PTHR10366">
    <property type="entry name" value="NAD DEPENDENT EPIMERASE/DEHYDRATASE"/>
    <property type="match status" value="1"/>
</dbReference>
<reference evidence="4" key="3">
    <citation type="journal article" date="2010" name="BMC Genomics">
        <title>Transcriptome sequencing and comparative analysis of cucumber flowers with different sex types.</title>
        <authorList>
            <person name="Guo S."/>
            <person name="Zheng Y."/>
            <person name="Joung J.G."/>
            <person name="Liu S."/>
            <person name="Zhang Z."/>
            <person name="Crasta O.R."/>
            <person name="Sobral B.W."/>
            <person name="Xu Y."/>
            <person name="Huang S."/>
            <person name="Fei Z."/>
        </authorList>
    </citation>
    <scope>NUCLEOTIDE SEQUENCE [LARGE SCALE GENOMIC DNA]</scope>
</reference>
<protein>
    <submittedName>
        <fullName evidence="5">Cinnamoyl-CoA reductase 15</fullName>
    </submittedName>
</protein>
<keyword evidence="6" id="KW-1185">Reference proteome</keyword>
<dbReference type="STRING" id="3659.A0A0A0KCW7"/>
<dbReference type="PANTHER" id="PTHR10366:SF563">
    <property type="entry name" value="CINNAMOYL-COA REDUCTASE 16"/>
    <property type="match status" value="1"/>
</dbReference>